<dbReference type="AlphaFoldDB" id="A0A7C1SKI6"/>
<feature type="transmembrane region" description="Helical" evidence="4">
    <location>
        <begin position="134"/>
        <end position="154"/>
    </location>
</feature>
<feature type="transmembrane region" description="Helical" evidence="4">
    <location>
        <begin position="239"/>
        <end position="259"/>
    </location>
</feature>
<keyword evidence="3 4" id="KW-0472">Membrane</keyword>
<dbReference type="Gene3D" id="1.20.1250.20">
    <property type="entry name" value="MFS general substrate transporter like domains"/>
    <property type="match status" value="2"/>
</dbReference>
<gene>
    <name evidence="6" type="ORF">ENP94_06855</name>
    <name evidence="7" type="ORF">ENS16_02505</name>
</gene>
<accession>A0A7C1SKI6</accession>
<feature type="transmembrane region" description="Helical" evidence="4">
    <location>
        <begin position="83"/>
        <end position="100"/>
    </location>
</feature>
<dbReference type="PROSITE" id="PS50850">
    <property type="entry name" value="MFS"/>
    <property type="match status" value="1"/>
</dbReference>
<sequence>MFNIIIAGIASMLTDISTEMVYPLLPLYLASLGTQPAILGLIEGIAESSASLVKLFSGRASDRLRRRKLLVLTGYSSSTLGKLLLYLSGNWILVFLGRLIDRIGKGVRVAPRDAIIADASIEGTRGRAFGLHRAFDTVGATLGIAIAIFLISRLPGNPAFHNYHQIFLLSVIPALLGVFVLFFLKEQHTNKSVSLPALRVKNLPLPLRRFLFIIGIFAIGNSSNQFLLLRMNRLGWSPLNILILYFLYNLSYATFAFPAGKIADRIGKRKILSVGYGIYSAVYFGFALLDKDTGIGLPYILFIAYGLFSALTEGLEKALVSDIAPENQRASMLGLHAAITGLGLLGASVLAGILWNLFGPRAPFILSSVLGVCAVIGLQFAISTTQIR</sequence>
<dbReference type="PANTHER" id="PTHR23518">
    <property type="entry name" value="C-METHYLTRANSFERASE"/>
    <property type="match status" value="1"/>
</dbReference>
<keyword evidence="1 4" id="KW-0812">Transmembrane</keyword>
<dbReference type="InterPro" id="IPR020846">
    <property type="entry name" value="MFS_dom"/>
</dbReference>
<reference evidence="6" key="1">
    <citation type="journal article" date="2020" name="mSystems">
        <title>Genome- and Community-Level Interaction Insights into Carbon Utilization and Element Cycling Functions of Hydrothermarchaeota in Hydrothermal Sediment.</title>
        <authorList>
            <person name="Zhou Z."/>
            <person name="Liu Y."/>
            <person name="Xu W."/>
            <person name="Pan J."/>
            <person name="Luo Z.H."/>
            <person name="Li M."/>
        </authorList>
    </citation>
    <scope>NUCLEOTIDE SEQUENCE [LARGE SCALE GENOMIC DNA]</scope>
    <source>
        <strain evidence="6">SpSt-265</strain>
        <strain evidence="7">SpSt-465</strain>
    </source>
</reference>
<dbReference type="EMBL" id="DSTU01000004">
    <property type="protein sequence ID" value="HFJ53544.1"/>
    <property type="molecule type" value="Genomic_DNA"/>
</dbReference>
<name>A0A7C1SKI6_UNCW3</name>
<proteinExistence type="predicted"/>
<evidence type="ECO:0000259" key="5">
    <source>
        <dbReference type="PROSITE" id="PS50850"/>
    </source>
</evidence>
<evidence type="ECO:0000256" key="1">
    <source>
        <dbReference type="ARBA" id="ARBA00022692"/>
    </source>
</evidence>
<feature type="transmembrane region" description="Helical" evidence="4">
    <location>
        <begin position="205"/>
        <end position="227"/>
    </location>
</feature>
<dbReference type="EMBL" id="DSLG01000008">
    <property type="protein sequence ID" value="HEA87705.1"/>
    <property type="molecule type" value="Genomic_DNA"/>
</dbReference>
<evidence type="ECO:0000256" key="4">
    <source>
        <dbReference type="SAM" id="Phobius"/>
    </source>
</evidence>
<dbReference type="PANTHER" id="PTHR23518:SF2">
    <property type="entry name" value="MAJOR FACILITATOR SUPERFAMILY TRANSPORTER"/>
    <property type="match status" value="1"/>
</dbReference>
<organism evidence="6">
    <name type="scientific">candidate division WOR-3 bacterium</name>
    <dbReference type="NCBI Taxonomy" id="2052148"/>
    <lineage>
        <taxon>Bacteria</taxon>
        <taxon>Bacteria division WOR-3</taxon>
    </lineage>
</organism>
<feature type="transmembrane region" description="Helical" evidence="4">
    <location>
        <begin position="295"/>
        <end position="312"/>
    </location>
</feature>
<dbReference type="InterPro" id="IPR036259">
    <property type="entry name" value="MFS_trans_sf"/>
</dbReference>
<dbReference type="Pfam" id="PF07690">
    <property type="entry name" value="MFS_1"/>
    <property type="match status" value="1"/>
</dbReference>
<evidence type="ECO:0000256" key="2">
    <source>
        <dbReference type="ARBA" id="ARBA00022989"/>
    </source>
</evidence>
<keyword evidence="2 4" id="KW-1133">Transmembrane helix</keyword>
<evidence type="ECO:0000256" key="3">
    <source>
        <dbReference type="ARBA" id="ARBA00023136"/>
    </source>
</evidence>
<feature type="transmembrane region" description="Helical" evidence="4">
    <location>
        <begin position="166"/>
        <end position="184"/>
    </location>
</feature>
<evidence type="ECO:0000313" key="7">
    <source>
        <dbReference type="EMBL" id="HFJ53544.1"/>
    </source>
</evidence>
<feature type="transmembrane region" description="Helical" evidence="4">
    <location>
        <begin position="364"/>
        <end position="382"/>
    </location>
</feature>
<dbReference type="InterPro" id="IPR011701">
    <property type="entry name" value="MFS"/>
</dbReference>
<feature type="domain" description="Major facilitator superfamily (MFS) profile" evidence="5">
    <location>
        <begin position="3"/>
        <end position="386"/>
    </location>
</feature>
<feature type="transmembrane region" description="Helical" evidence="4">
    <location>
        <begin position="333"/>
        <end position="358"/>
    </location>
</feature>
<feature type="transmembrane region" description="Helical" evidence="4">
    <location>
        <begin position="271"/>
        <end position="289"/>
    </location>
</feature>
<dbReference type="CDD" id="cd17370">
    <property type="entry name" value="MFS_MJ1317_like"/>
    <property type="match status" value="1"/>
</dbReference>
<protein>
    <submittedName>
        <fullName evidence="6">MFS transporter</fullName>
    </submittedName>
</protein>
<dbReference type="GO" id="GO:0022857">
    <property type="term" value="F:transmembrane transporter activity"/>
    <property type="evidence" value="ECO:0007669"/>
    <property type="project" value="InterPro"/>
</dbReference>
<evidence type="ECO:0000313" key="6">
    <source>
        <dbReference type="EMBL" id="HEA87705.1"/>
    </source>
</evidence>
<comment type="caution">
    <text evidence="6">The sequence shown here is derived from an EMBL/GenBank/DDBJ whole genome shotgun (WGS) entry which is preliminary data.</text>
</comment>
<dbReference type="SUPFAM" id="SSF103473">
    <property type="entry name" value="MFS general substrate transporter"/>
    <property type="match status" value="1"/>
</dbReference>